<keyword evidence="2" id="KW-0255">Endonuclease</keyword>
<evidence type="ECO:0000256" key="1">
    <source>
        <dbReference type="SAM" id="MobiDB-lite"/>
    </source>
</evidence>
<dbReference type="GO" id="GO:0004519">
    <property type="term" value="F:endonuclease activity"/>
    <property type="evidence" value="ECO:0007669"/>
    <property type="project" value="UniProtKB-KW"/>
</dbReference>
<dbReference type="InterPro" id="IPR035437">
    <property type="entry name" value="SNase_OB-fold_sf"/>
</dbReference>
<evidence type="ECO:0000313" key="2">
    <source>
        <dbReference type="EMBL" id="MBB4652479.1"/>
    </source>
</evidence>
<comment type="caution">
    <text evidence="2">The sequence shown here is derived from an EMBL/GenBank/DDBJ whole genome shotgun (WGS) entry which is preliminary data.</text>
</comment>
<evidence type="ECO:0000313" key="3">
    <source>
        <dbReference type="Proteomes" id="UP000539538"/>
    </source>
</evidence>
<dbReference type="EMBL" id="JACHOT010000007">
    <property type="protein sequence ID" value="MBB4652479.1"/>
    <property type="molecule type" value="Genomic_DNA"/>
</dbReference>
<sequence>MRPAAIAIAAAAFGIATLLVSLGGQRLAAIEAPSVDVIDEADIQQALPPEDGGEALPPEDGNTAAVAPSAPQAEPEAISRAVAPDEIVPPALEQGGLVREAPRAPLSELSLALPPKPKMPDDWDGTTLFRPVASAAGLIEAKGFSVAISGVTAVETSEKCSFEGKEWNCGVRARTAFRSFLRSRAVVCDVPPDAERGVIVARCRVGKQDVGEWLVANGWVRADANGPYAEAGAKAEAEKKGIFGAAPERIEMTLSPSGTSLPEVEAPPATEPDTNSSPQ</sequence>
<protein>
    <submittedName>
        <fullName evidence="2">Endonuclease YncB(Thermonuclease family)</fullName>
    </submittedName>
</protein>
<feature type="region of interest" description="Disordered" evidence="1">
    <location>
        <begin position="47"/>
        <end position="76"/>
    </location>
</feature>
<accession>A0ABR6L6P9</accession>
<name>A0ABR6L6P9_9HYPH</name>
<keyword evidence="2" id="KW-0540">Nuclease</keyword>
<organism evidence="2 3">
    <name type="scientific">Aminobacter niigataensis</name>
    <dbReference type="NCBI Taxonomy" id="83265"/>
    <lineage>
        <taxon>Bacteria</taxon>
        <taxon>Pseudomonadati</taxon>
        <taxon>Pseudomonadota</taxon>
        <taxon>Alphaproteobacteria</taxon>
        <taxon>Hyphomicrobiales</taxon>
        <taxon>Phyllobacteriaceae</taxon>
        <taxon>Aminobacter</taxon>
    </lineage>
</organism>
<feature type="region of interest" description="Disordered" evidence="1">
    <location>
        <begin position="253"/>
        <end position="279"/>
    </location>
</feature>
<keyword evidence="3" id="KW-1185">Reference proteome</keyword>
<dbReference type="Gene3D" id="2.40.50.90">
    <property type="match status" value="1"/>
</dbReference>
<keyword evidence="2" id="KW-0378">Hydrolase</keyword>
<proteinExistence type="predicted"/>
<reference evidence="2 3" key="1">
    <citation type="submission" date="2020-08" db="EMBL/GenBank/DDBJ databases">
        <title>Genomic Encyclopedia of Type Strains, Phase IV (KMG-IV): sequencing the most valuable type-strain genomes for metagenomic binning, comparative biology and taxonomic classification.</title>
        <authorList>
            <person name="Goeker M."/>
        </authorList>
    </citation>
    <scope>NUCLEOTIDE SEQUENCE [LARGE SCALE GENOMIC DNA]</scope>
    <source>
        <strain evidence="2 3">DSM 7050</strain>
    </source>
</reference>
<dbReference type="Proteomes" id="UP000539538">
    <property type="component" value="Unassembled WGS sequence"/>
</dbReference>
<dbReference type="SUPFAM" id="SSF50199">
    <property type="entry name" value="Staphylococcal nuclease"/>
    <property type="match status" value="1"/>
</dbReference>
<gene>
    <name evidence="2" type="ORF">GGQ99_004255</name>
</gene>
<dbReference type="RefSeq" id="WP_183264052.1">
    <property type="nucleotide sequence ID" value="NZ_BAAAVZ010000006.1"/>
</dbReference>